<gene>
    <name evidence="2" type="ORF">OSB1V03_LOCUS19379</name>
</gene>
<evidence type="ECO:0000313" key="2">
    <source>
        <dbReference type="EMBL" id="CAD7642966.1"/>
    </source>
</evidence>
<organism evidence="2">
    <name type="scientific">Medioppia subpectinata</name>
    <dbReference type="NCBI Taxonomy" id="1979941"/>
    <lineage>
        <taxon>Eukaryota</taxon>
        <taxon>Metazoa</taxon>
        <taxon>Ecdysozoa</taxon>
        <taxon>Arthropoda</taxon>
        <taxon>Chelicerata</taxon>
        <taxon>Arachnida</taxon>
        <taxon>Acari</taxon>
        <taxon>Acariformes</taxon>
        <taxon>Sarcoptiformes</taxon>
        <taxon>Oribatida</taxon>
        <taxon>Brachypylina</taxon>
        <taxon>Oppioidea</taxon>
        <taxon>Oppiidae</taxon>
        <taxon>Medioppia</taxon>
    </lineage>
</organism>
<feature type="non-terminal residue" evidence="2">
    <location>
        <position position="1"/>
    </location>
</feature>
<dbReference type="EMBL" id="OC882830">
    <property type="protein sequence ID" value="CAD7642966.1"/>
    <property type="molecule type" value="Genomic_DNA"/>
</dbReference>
<dbReference type="OrthoDB" id="10051804at2759"/>
<keyword evidence="3" id="KW-1185">Reference proteome</keyword>
<keyword evidence="1" id="KW-0812">Transmembrane</keyword>
<name>A0A7R9LL68_9ACAR</name>
<proteinExistence type="predicted"/>
<reference evidence="2" key="1">
    <citation type="submission" date="2020-11" db="EMBL/GenBank/DDBJ databases">
        <authorList>
            <person name="Tran Van P."/>
        </authorList>
    </citation>
    <scope>NUCLEOTIDE SEQUENCE</scope>
</reference>
<dbReference type="PANTHER" id="PTHR33964:SF1">
    <property type="entry name" value="RE45066P"/>
    <property type="match status" value="1"/>
</dbReference>
<dbReference type="EMBL" id="CAJPIZ010028255">
    <property type="protein sequence ID" value="CAG2119430.1"/>
    <property type="molecule type" value="Genomic_DNA"/>
</dbReference>
<keyword evidence="1" id="KW-1133">Transmembrane helix</keyword>
<keyword evidence="1" id="KW-0472">Membrane</keyword>
<dbReference type="PANTHER" id="PTHR33964">
    <property type="entry name" value="RE45066P-RELATED"/>
    <property type="match status" value="1"/>
</dbReference>
<evidence type="ECO:0000313" key="3">
    <source>
        <dbReference type="Proteomes" id="UP000759131"/>
    </source>
</evidence>
<dbReference type="Proteomes" id="UP000759131">
    <property type="component" value="Unassembled WGS sequence"/>
</dbReference>
<dbReference type="AlphaFoldDB" id="A0A7R9LL68"/>
<evidence type="ECO:0000256" key="1">
    <source>
        <dbReference type="SAM" id="Phobius"/>
    </source>
</evidence>
<protein>
    <submittedName>
        <fullName evidence="2">Uncharacterized protein</fullName>
    </submittedName>
</protein>
<accession>A0A7R9LL68</accession>
<sequence>HLSAVFRIDADMDSVSQSSRVLEYEIHSLPANRKIFIRNPNSNVFFLTTRNACKQYIKQIFLSALLLLLSLLSLTSAQRRRNRGKGKGKLSCHLKDVDKCLEPLSSLQKADNPTQILATADGVDRLCGTLKGKFGACVRDYFKKCGTPLHREISGLILDQILFHSNDLCKKGPKRERFLRVSPCVHEKALSTRAVKDECNNRYIATLNAANAQNNSLASVCCAFNFWQSCVERVAQKECGKEGADAVAFIVDTVFMDLPHLTCPAGLFPADSDQCAALVLPRGKKVKLSSGESGVSRYNVAHVFSFMFSN</sequence>
<feature type="transmembrane region" description="Helical" evidence="1">
    <location>
        <begin position="56"/>
        <end position="77"/>
    </location>
</feature>